<comment type="caution">
    <text evidence="1">The sequence shown here is derived from an EMBL/GenBank/DDBJ whole genome shotgun (WGS) entry which is preliminary data.</text>
</comment>
<evidence type="ECO:0000313" key="2">
    <source>
        <dbReference type="Proteomes" id="UP000789860"/>
    </source>
</evidence>
<accession>A0ACA9P9K7</accession>
<dbReference type="EMBL" id="CAJVPM010037905">
    <property type="protein sequence ID" value="CAG8696652.1"/>
    <property type="molecule type" value="Genomic_DNA"/>
</dbReference>
<sequence>TIIQGNFQVIDAIESKFQFDNWKSLVGIYEHAVICRTNIR</sequence>
<feature type="non-terminal residue" evidence="1">
    <location>
        <position position="1"/>
    </location>
</feature>
<dbReference type="Proteomes" id="UP000789860">
    <property type="component" value="Unassembled WGS sequence"/>
</dbReference>
<evidence type="ECO:0000313" key="1">
    <source>
        <dbReference type="EMBL" id="CAG8696652.1"/>
    </source>
</evidence>
<proteinExistence type="predicted"/>
<reference evidence="1" key="1">
    <citation type="submission" date="2021-06" db="EMBL/GenBank/DDBJ databases">
        <authorList>
            <person name="Kallberg Y."/>
            <person name="Tangrot J."/>
            <person name="Rosling A."/>
        </authorList>
    </citation>
    <scope>NUCLEOTIDE SEQUENCE</scope>
    <source>
        <strain evidence="1">AU212A</strain>
    </source>
</reference>
<feature type="non-terminal residue" evidence="1">
    <location>
        <position position="40"/>
    </location>
</feature>
<gene>
    <name evidence="1" type="ORF">SCALOS_LOCUS10341</name>
</gene>
<name>A0ACA9P9K7_9GLOM</name>
<keyword evidence="2" id="KW-1185">Reference proteome</keyword>
<organism evidence="1 2">
    <name type="scientific">Scutellospora calospora</name>
    <dbReference type="NCBI Taxonomy" id="85575"/>
    <lineage>
        <taxon>Eukaryota</taxon>
        <taxon>Fungi</taxon>
        <taxon>Fungi incertae sedis</taxon>
        <taxon>Mucoromycota</taxon>
        <taxon>Glomeromycotina</taxon>
        <taxon>Glomeromycetes</taxon>
        <taxon>Diversisporales</taxon>
        <taxon>Gigasporaceae</taxon>
        <taxon>Scutellospora</taxon>
    </lineage>
</organism>
<protein>
    <submittedName>
        <fullName evidence="1">10784_t:CDS:1</fullName>
    </submittedName>
</protein>